<evidence type="ECO:0000256" key="14">
    <source>
        <dbReference type="ARBA" id="ARBA00023280"/>
    </source>
</evidence>
<evidence type="ECO:0000256" key="13">
    <source>
        <dbReference type="ARBA" id="ARBA00023200"/>
    </source>
</evidence>
<dbReference type="GO" id="GO:0039502">
    <property type="term" value="P:symbiont-mediated suppression of host type I interferon-mediated signaling pathway"/>
    <property type="evidence" value="ECO:0007669"/>
    <property type="project" value="UniProtKB-UniRule"/>
</dbReference>
<dbReference type="InterPro" id="IPR038575">
    <property type="entry name" value="E6_sf"/>
</dbReference>
<evidence type="ECO:0000256" key="16">
    <source>
        <dbReference type="HAMAP-Rule" id="MF_04006"/>
    </source>
</evidence>
<dbReference type="GO" id="GO:0052170">
    <property type="term" value="P:symbiont-mediated suppression of host innate immune response"/>
    <property type="evidence" value="ECO:0007669"/>
    <property type="project" value="UniProtKB-KW"/>
</dbReference>
<sequence>MAGLHPLSLSEYCALKNVSLFDVSLCCVFCKNVLDFMSLADFHVKGLQLLHKGDTFYACCAICLKVSAKYELDNYFQCYVHADYLTTICEKPLQHIFVRCIECYKLLDCMEKLDCCAESLPYCLIRGRWRNYCRNCIRKL</sequence>
<dbReference type="Gene3D" id="3.30.240.40">
    <property type="entry name" value="E6 early regulatory protein"/>
    <property type="match status" value="2"/>
</dbReference>
<dbReference type="GO" id="GO:0006355">
    <property type="term" value="P:regulation of DNA-templated transcription"/>
    <property type="evidence" value="ECO:0007669"/>
    <property type="project" value="UniProtKB-UniRule"/>
</dbReference>
<reference evidence="18" key="1">
    <citation type="journal article" date="2018" name="Nat. Med.">
        <title>Expanded skin virome in DOCK8-deficient patients.</title>
        <authorList>
            <consortium name="NISC Comparative Sequencing Program"/>
            <person name="Tirosh O."/>
            <person name="Conlan S."/>
            <person name="Deming C."/>
            <person name="Lee-Lin S.Q."/>
            <person name="Huang X."/>
            <person name="Su H.C."/>
            <person name="Freeman A.F."/>
            <person name="Segre J.A."/>
            <person name="Kong H.H."/>
        </authorList>
    </citation>
    <scope>NUCLEOTIDE SEQUENCE</scope>
    <source>
        <strain evidence="18">HPV-mSK_058</strain>
    </source>
</reference>
<gene>
    <name evidence="16" type="primary">E6</name>
</gene>
<comment type="caution">
    <text evidence="16">Lacks conserved residue(s) required for the propagation of feature annotation.</text>
</comment>
<keyword evidence="7 16" id="KW-0863">Zinc-finger</keyword>
<evidence type="ECO:0000256" key="17">
    <source>
        <dbReference type="RuleBase" id="RU363123"/>
    </source>
</evidence>
<dbReference type="GO" id="GO:0030430">
    <property type="term" value="C:host cell cytoplasm"/>
    <property type="evidence" value="ECO:0007669"/>
    <property type="project" value="UniProtKB-SubCell"/>
</dbReference>
<proteinExistence type="inferred from homology"/>
<evidence type="ECO:0000256" key="3">
    <source>
        <dbReference type="ARBA" id="ARBA00022562"/>
    </source>
</evidence>
<evidence type="ECO:0000256" key="1">
    <source>
        <dbReference type="ARBA" id="ARBA00006346"/>
    </source>
</evidence>
<accession>A0A385PKZ4</accession>
<protein>
    <recommendedName>
        <fullName evidence="16 17">Protein E6</fullName>
    </recommendedName>
</protein>
<dbReference type="GO" id="GO:0008270">
    <property type="term" value="F:zinc ion binding"/>
    <property type="evidence" value="ECO:0007669"/>
    <property type="project" value="UniProtKB-KW"/>
</dbReference>
<comment type="similarity">
    <text evidence="1 16 17">Belongs to the papillomaviridae E6 protein family.</text>
</comment>
<name>A0A385PKZ4_9PAPI</name>
<evidence type="ECO:0000256" key="12">
    <source>
        <dbReference type="ARBA" id="ARBA00023163"/>
    </source>
</evidence>
<dbReference type="Pfam" id="PF00518">
    <property type="entry name" value="E6"/>
    <property type="match status" value="1"/>
</dbReference>
<keyword evidence="15 16" id="KW-1119">Modulation of host cell apoptosis by virus</keyword>
<keyword evidence="14 16" id="KW-0899">Viral immunoevasion</keyword>
<keyword evidence="12 16" id="KW-0804">Transcription</keyword>
<comment type="subunit">
    <text evidence="16">Forms homodimers. Interacts with ubiquitin-protein ligase UBE3A/E6-AP; this interaction stimulates UBE3A ubiquitin activity. Interacts with host BAK1.</text>
</comment>
<evidence type="ECO:0000256" key="7">
    <source>
        <dbReference type="ARBA" id="ARBA00022771"/>
    </source>
</evidence>
<evidence type="ECO:0000256" key="8">
    <source>
        <dbReference type="ARBA" id="ARBA00022833"/>
    </source>
</evidence>
<evidence type="ECO:0000256" key="15">
    <source>
        <dbReference type="ARBA" id="ARBA00023323"/>
    </source>
</evidence>
<dbReference type="InterPro" id="IPR001334">
    <property type="entry name" value="E6"/>
</dbReference>
<evidence type="ECO:0000256" key="9">
    <source>
        <dbReference type="ARBA" id="ARBA00023015"/>
    </source>
</evidence>
<comment type="function">
    <text evidence="16">Plays a major role in the induction and maintenance of cellular transformation. E6 associates with host UBE3A/E6-AP ubiquitin-protein ligase and modulates its activity. Protects host keratinocytes from apoptosis by mediating the degradation of host BAK1. May also inhibit host immune response.</text>
</comment>
<keyword evidence="5 16" id="KW-1090">Inhibition of host innate immune response by virus</keyword>
<dbReference type="GO" id="GO:0039648">
    <property type="term" value="P:symbiont-mediated perturbation of host ubiquitin-like protein modification"/>
    <property type="evidence" value="ECO:0007669"/>
    <property type="project" value="UniProtKB-UniRule"/>
</dbReference>
<evidence type="ECO:0000256" key="11">
    <source>
        <dbReference type="ARBA" id="ARBA00023159"/>
    </source>
</evidence>
<dbReference type="EMBL" id="MH777203">
    <property type="protein sequence ID" value="AYA93686.1"/>
    <property type="molecule type" value="Genomic_DNA"/>
</dbReference>
<keyword evidence="4 16" id="KW-0945">Host-virus interaction</keyword>
<evidence type="ECO:0000313" key="18">
    <source>
        <dbReference type="EMBL" id="AYA93686.1"/>
    </source>
</evidence>
<dbReference type="GO" id="GO:0042025">
    <property type="term" value="C:host cell nucleus"/>
    <property type="evidence" value="ECO:0007669"/>
    <property type="project" value="UniProtKB-SubCell"/>
</dbReference>
<keyword evidence="2 16" id="KW-0244">Early protein</keyword>
<keyword evidence="10 16" id="KW-0238">DNA-binding</keyword>
<evidence type="ECO:0000256" key="2">
    <source>
        <dbReference type="ARBA" id="ARBA00022518"/>
    </source>
</evidence>
<evidence type="ECO:0000256" key="4">
    <source>
        <dbReference type="ARBA" id="ARBA00022581"/>
    </source>
</evidence>
<keyword evidence="9 16" id="KW-0805">Transcription regulation</keyword>
<keyword evidence="13 16" id="KW-1035">Host cytoplasm</keyword>
<evidence type="ECO:0000256" key="6">
    <source>
        <dbReference type="ARBA" id="ARBA00022723"/>
    </source>
</evidence>
<comment type="subcellular location">
    <subcellularLocation>
        <location evidence="16 17">Host cytoplasm</location>
    </subcellularLocation>
    <subcellularLocation>
        <location evidence="16 17">Host nucleus</location>
    </subcellularLocation>
</comment>
<keyword evidence="11 16" id="KW-0010">Activator</keyword>
<keyword evidence="3 16" id="KW-1048">Host nucleus</keyword>
<evidence type="ECO:0000256" key="10">
    <source>
        <dbReference type="ARBA" id="ARBA00023125"/>
    </source>
</evidence>
<dbReference type="GO" id="GO:0003677">
    <property type="term" value="F:DNA binding"/>
    <property type="evidence" value="ECO:0007669"/>
    <property type="project" value="UniProtKB-UniRule"/>
</dbReference>
<dbReference type="HAMAP" id="MF_04006">
    <property type="entry name" value="HPV_E6"/>
    <property type="match status" value="1"/>
</dbReference>
<feature type="zinc finger region" evidence="16">
    <location>
        <begin position="27"/>
        <end position="63"/>
    </location>
</feature>
<dbReference type="GO" id="GO:0006351">
    <property type="term" value="P:DNA-templated transcription"/>
    <property type="evidence" value="ECO:0007669"/>
    <property type="project" value="UniProtKB-UniRule"/>
</dbReference>
<keyword evidence="8 16" id="KW-0862">Zinc</keyword>
<dbReference type="GO" id="GO:0052150">
    <property type="term" value="P:symbiont-mediated perturbation of host apoptosis"/>
    <property type="evidence" value="ECO:0007669"/>
    <property type="project" value="UniProtKB-KW"/>
</dbReference>
<feature type="zinc finger region" evidence="16">
    <location>
        <begin position="100"/>
        <end position="136"/>
    </location>
</feature>
<dbReference type="SUPFAM" id="SSF161229">
    <property type="entry name" value="E6 C-terminal domain-like"/>
    <property type="match status" value="2"/>
</dbReference>
<evidence type="ECO:0000256" key="5">
    <source>
        <dbReference type="ARBA" id="ARBA00022632"/>
    </source>
</evidence>
<keyword evidence="6 16" id="KW-0479">Metal-binding</keyword>
<organism evidence="18">
    <name type="scientific">Human papillomavirus</name>
    <dbReference type="NCBI Taxonomy" id="10566"/>
    <lineage>
        <taxon>Viruses</taxon>
        <taxon>Monodnaviria</taxon>
        <taxon>Shotokuvirae</taxon>
        <taxon>Cossaviricota</taxon>
        <taxon>Papovaviricetes</taxon>
        <taxon>Zurhausenvirales</taxon>
        <taxon>Papillomaviridae</taxon>
    </lineage>
</organism>